<evidence type="ECO:0000259" key="2">
    <source>
        <dbReference type="Pfam" id="PF00234"/>
    </source>
</evidence>
<feature type="domain" description="Bifunctional inhibitor/plant lipid transfer protein/seed storage helical" evidence="2">
    <location>
        <begin position="35"/>
        <end position="123"/>
    </location>
</feature>
<evidence type="ECO:0000313" key="3">
    <source>
        <dbReference type="EMBL" id="KAJ6392542.1"/>
    </source>
</evidence>
<reference evidence="3" key="2">
    <citation type="journal article" date="2023" name="Int. J. Mol. Sci.">
        <title>De Novo Assembly and Annotation of 11 Diverse Shrub Willow (Salix) Genomes Reveals Novel Gene Organization in Sex-Linked Regions.</title>
        <authorList>
            <person name="Hyden B."/>
            <person name="Feng K."/>
            <person name="Yates T.B."/>
            <person name="Jawdy S."/>
            <person name="Cereghino C."/>
            <person name="Smart L.B."/>
            <person name="Muchero W."/>
        </authorList>
    </citation>
    <scope>NUCLEOTIDE SEQUENCE</scope>
    <source>
        <tissue evidence="3">Shoot tip</tissue>
    </source>
</reference>
<organism evidence="3 4">
    <name type="scientific">Salix udensis</name>
    <dbReference type="NCBI Taxonomy" id="889485"/>
    <lineage>
        <taxon>Eukaryota</taxon>
        <taxon>Viridiplantae</taxon>
        <taxon>Streptophyta</taxon>
        <taxon>Embryophyta</taxon>
        <taxon>Tracheophyta</taxon>
        <taxon>Spermatophyta</taxon>
        <taxon>Magnoliopsida</taxon>
        <taxon>eudicotyledons</taxon>
        <taxon>Gunneridae</taxon>
        <taxon>Pentapetalae</taxon>
        <taxon>rosids</taxon>
        <taxon>fabids</taxon>
        <taxon>Malpighiales</taxon>
        <taxon>Salicaceae</taxon>
        <taxon>Saliceae</taxon>
        <taxon>Salix</taxon>
    </lineage>
</organism>
<keyword evidence="4" id="KW-1185">Reference proteome</keyword>
<feature type="chain" id="PRO_5042008340" description="Bifunctional inhibitor/plant lipid transfer protein/seed storage helical domain-containing protein" evidence="1">
    <location>
        <begin position="21"/>
        <end position="130"/>
    </location>
</feature>
<keyword evidence="1" id="KW-0732">Signal</keyword>
<dbReference type="EMBL" id="JAPFFJ010000694">
    <property type="protein sequence ID" value="KAJ6392542.1"/>
    <property type="molecule type" value="Genomic_DNA"/>
</dbReference>
<dbReference type="InterPro" id="IPR016140">
    <property type="entry name" value="Bifunc_inhib/LTP/seed_store"/>
</dbReference>
<dbReference type="Proteomes" id="UP001162972">
    <property type="component" value="Unassembled WGS sequence"/>
</dbReference>
<reference evidence="3" key="1">
    <citation type="submission" date="2022-10" db="EMBL/GenBank/DDBJ databases">
        <authorList>
            <person name="Hyden B.L."/>
            <person name="Feng K."/>
            <person name="Yates T."/>
            <person name="Jawdy S."/>
            <person name="Smart L.B."/>
            <person name="Muchero W."/>
        </authorList>
    </citation>
    <scope>NUCLEOTIDE SEQUENCE</scope>
    <source>
        <tissue evidence="3">Shoot tip</tissue>
    </source>
</reference>
<dbReference type="Pfam" id="PF00234">
    <property type="entry name" value="Tryp_alpha_amyl"/>
    <property type="match status" value="1"/>
</dbReference>
<feature type="signal peptide" evidence="1">
    <location>
        <begin position="1"/>
        <end position="20"/>
    </location>
</feature>
<dbReference type="AlphaFoldDB" id="A0AAD6NP10"/>
<protein>
    <recommendedName>
        <fullName evidence="2">Bifunctional inhibitor/plant lipid transfer protein/seed storage helical domain-containing protein</fullName>
    </recommendedName>
</protein>
<dbReference type="Gene3D" id="1.10.110.10">
    <property type="entry name" value="Plant lipid-transfer and hydrophobic proteins"/>
    <property type="match status" value="1"/>
</dbReference>
<accession>A0AAD6NP10</accession>
<sequence length="130" mass="13302">MSSAMMKSAISLLLLAMVVTENGATLVLPARDPRCPPLTANLNACVTAENVAAITVATSPVPPQCCQGLQNIVAGNATVSLSQAAICRCFTDFVAARIPTVQASLRVSVLASLQTRCNVNIGVNATTCAA</sequence>
<comment type="caution">
    <text evidence="3">The sequence shown here is derived from an EMBL/GenBank/DDBJ whole genome shotgun (WGS) entry which is preliminary data.</text>
</comment>
<dbReference type="InterPro" id="IPR036312">
    <property type="entry name" value="Bifun_inhib/LTP/seed_sf"/>
</dbReference>
<evidence type="ECO:0000313" key="4">
    <source>
        <dbReference type="Proteomes" id="UP001162972"/>
    </source>
</evidence>
<proteinExistence type="predicted"/>
<evidence type="ECO:0000256" key="1">
    <source>
        <dbReference type="SAM" id="SignalP"/>
    </source>
</evidence>
<dbReference type="SUPFAM" id="SSF47699">
    <property type="entry name" value="Bifunctional inhibitor/lipid-transfer protein/seed storage 2S albumin"/>
    <property type="match status" value="1"/>
</dbReference>
<name>A0AAD6NP10_9ROSI</name>
<gene>
    <name evidence="3" type="ORF">OIU84_026851</name>
</gene>